<dbReference type="AlphaFoldDB" id="A0AA38HRY9"/>
<accession>A0AA38HRY9</accession>
<organism evidence="1 2">
    <name type="scientific">Zophobas morio</name>
    <dbReference type="NCBI Taxonomy" id="2755281"/>
    <lineage>
        <taxon>Eukaryota</taxon>
        <taxon>Metazoa</taxon>
        <taxon>Ecdysozoa</taxon>
        <taxon>Arthropoda</taxon>
        <taxon>Hexapoda</taxon>
        <taxon>Insecta</taxon>
        <taxon>Pterygota</taxon>
        <taxon>Neoptera</taxon>
        <taxon>Endopterygota</taxon>
        <taxon>Coleoptera</taxon>
        <taxon>Polyphaga</taxon>
        <taxon>Cucujiformia</taxon>
        <taxon>Tenebrionidae</taxon>
        <taxon>Zophobas</taxon>
    </lineage>
</organism>
<dbReference type="Proteomes" id="UP001168821">
    <property type="component" value="Unassembled WGS sequence"/>
</dbReference>
<gene>
    <name evidence="1" type="ORF">Zmor_025336</name>
</gene>
<reference evidence="1" key="1">
    <citation type="journal article" date="2023" name="G3 (Bethesda)">
        <title>Whole genome assemblies of Zophobas morio and Tenebrio molitor.</title>
        <authorList>
            <person name="Kaur S."/>
            <person name="Stinson S.A."/>
            <person name="diCenzo G.C."/>
        </authorList>
    </citation>
    <scope>NUCLEOTIDE SEQUENCE</scope>
    <source>
        <strain evidence="1">QUZm001</strain>
    </source>
</reference>
<proteinExistence type="predicted"/>
<sequence>MTVSGRCPSDGLMRALRASVEMEEISLHLRMALSGSPAGMLRGHAGLIRVPSLPKKGPSLRLRPLASDDSRDSAGNYGKTRFLKRVYHICGEISGFLPGREISVGRLNIKPIYFAGSFTCSVFKWGKPPR</sequence>
<name>A0AA38HRY9_9CUCU</name>
<keyword evidence="2" id="KW-1185">Reference proteome</keyword>
<comment type="caution">
    <text evidence="1">The sequence shown here is derived from an EMBL/GenBank/DDBJ whole genome shotgun (WGS) entry which is preliminary data.</text>
</comment>
<evidence type="ECO:0000313" key="2">
    <source>
        <dbReference type="Proteomes" id="UP001168821"/>
    </source>
</evidence>
<dbReference type="EMBL" id="JALNTZ010000008">
    <property type="protein sequence ID" value="KAJ3642571.1"/>
    <property type="molecule type" value="Genomic_DNA"/>
</dbReference>
<protein>
    <submittedName>
        <fullName evidence="1">Uncharacterized protein</fullName>
    </submittedName>
</protein>
<evidence type="ECO:0000313" key="1">
    <source>
        <dbReference type="EMBL" id="KAJ3642571.1"/>
    </source>
</evidence>